<feature type="region of interest" description="Disordered" evidence="1">
    <location>
        <begin position="170"/>
        <end position="199"/>
    </location>
</feature>
<dbReference type="OrthoDB" id="1297366at2759"/>
<evidence type="ECO:0000313" key="4">
    <source>
        <dbReference type="Proteomes" id="UP000604825"/>
    </source>
</evidence>
<name>A0A811NTY8_9POAL</name>
<protein>
    <recommendedName>
        <fullName evidence="2">DUF4216 domain-containing protein</fullName>
    </recommendedName>
</protein>
<proteinExistence type="predicted"/>
<organism evidence="3 4">
    <name type="scientific">Miscanthus lutarioriparius</name>
    <dbReference type="NCBI Taxonomy" id="422564"/>
    <lineage>
        <taxon>Eukaryota</taxon>
        <taxon>Viridiplantae</taxon>
        <taxon>Streptophyta</taxon>
        <taxon>Embryophyta</taxon>
        <taxon>Tracheophyta</taxon>
        <taxon>Spermatophyta</taxon>
        <taxon>Magnoliopsida</taxon>
        <taxon>Liliopsida</taxon>
        <taxon>Poales</taxon>
        <taxon>Poaceae</taxon>
        <taxon>PACMAD clade</taxon>
        <taxon>Panicoideae</taxon>
        <taxon>Andropogonodae</taxon>
        <taxon>Andropogoneae</taxon>
        <taxon>Saccharinae</taxon>
        <taxon>Miscanthus</taxon>
    </lineage>
</organism>
<gene>
    <name evidence="3" type="ORF">NCGR_LOCUS20234</name>
</gene>
<feature type="compositionally biased region" description="Acidic residues" evidence="1">
    <location>
        <begin position="172"/>
        <end position="199"/>
    </location>
</feature>
<dbReference type="Proteomes" id="UP000604825">
    <property type="component" value="Unassembled WGS sequence"/>
</dbReference>
<dbReference type="AlphaFoldDB" id="A0A811NTY8"/>
<accession>A0A811NTY8</accession>
<dbReference type="InterPro" id="IPR025312">
    <property type="entry name" value="DUF4216"/>
</dbReference>
<sequence length="199" mass="22612">MYPYETSSRLSNFGVIEDIIKIVWEGSMPLELVLFYCRWFDPTPNGLRRTKNLGLVEIKHTSRLSNFDSFVMAAQVSQVYYLPYPCKNREDLMDWSVVYKVAPHGHIPPINSNADSSLGEGPTQDVEFFQEDGLDGTFVIDLGATLDSITSLVSDEIIDPKDLEELEKNLAEIEEENEAIDEEIESTDEENEDSDEAYD</sequence>
<dbReference type="Pfam" id="PF13952">
    <property type="entry name" value="DUF4216"/>
    <property type="match status" value="1"/>
</dbReference>
<dbReference type="PANTHER" id="PTHR48258">
    <property type="entry name" value="DUF4218 DOMAIN-CONTAINING PROTEIN-RELATED"/>
    <property type="match status" value="1"/>
</dbReference>
<keyword evidence="4" id="KW-1185">Reference proteome</keyword>
<feature type="domain" description="DUF4216" evidence="2">
    <location>
        <begin position="31"/>
        <end position="98"/>
    </location>
</feature>
<evidence type="ECO:0000259" key="2">
    <source>
        <dbReference type="Pfam" id="PF13952"/>
    </source>
</evidence>
<evidence type="ECO:0000313" key="3">
    <source>
        <dbReference type="EMBL" id="CAD6229731.1"/>
    </source>
</evidence>
<comment type="caution">
    <text evidence="3">The sequence shown here is derived from an EMBL/GenBank/DDBJ whole genome shotgun (WGS) entry which is preliminary data.</text>
</comment>
<dbReference type="EMBL" id="CAJGYO010000005">
    <property type="protein sequence ID" value="CAD6229731.1"/>
    <property type="molecule type" value="Genomic_DNA"/>
</dbReference>
<reference evidence="3" key="1">
    <citation type="submission" date="2020-10" db="EMBL/GenBank/DDBJ databases">
        <authorList>
            <person name="Han B."/>
            <person name="Lu T."/>
            <person name="Zhao Q."/>
            <person name="Huang X."/>
            <person name="Zhao Y."/>
        </authorList>
    </citation>
    <scope>NUCLEOTIDE SEQUENCE</scope>
</reference>
<dbReference type="PANTHER" id="PTHR48258:SF4">
    <property type="entry name" value="DUF4216 DOMAIN-CONTAINING PROTEIN"/>
    <property type="match status" value="1"/>
</dbReference>
<evidence type="ECO:0000256" key="1">
    <source>
        <dbReference type="SAM" id="MobiDB-lite"/>
    </source>
</evidence>